<evidence type="ECO:0000256" key="7">
    <source>
        <dbReference type="ARBA" id="ARBA00022692"/>
    </source>
</evidence>
<keyword evidence="6 19" id="KW-0808">Transferase</keyword>
<name>A0A1B6ES19_9HEMI</name>
<comment type="subcellular location">
    <subcellularLocation>
        <location evidence="2 19">Golgi apparatus membrane</location>
        <topology evidence="2 19">Single-pass type II membrane protein</topology>
    </subcellularLocation>
</comment>
<evidence type="ECO:0000256" key="4">
    <source>
        <dbReference type="ARBA" id="ARBA00007706"/>
    </source>
</evidence>
<dbReference type="GO" id="GO:0000139">
    <property type="term" value="C:Golgi membrane"/>
    <property type="evidence" value="ECO:0007669"/>
    <property type="project" value="UniProtKB-SubCell"/>
</dbReference>
<dbReference type="EMBL" id="GECZ01029030">
    <property type="protein sequence ID" value="JAS40739.1"/>
    <property type="molecule type" value="Transcribed_RNA"/>
</dbReference>
<dbReference type="AlphaFoldDB" id="A0A1B6ES19"/>
<feature type="binding site" evidence="17">
    <location>
        <position position="204"/>
    </location>
    <ligand>
        <name>Mn(2+)</name>
        <dbReference type="ChEBI" id="CHEBI:29035"/>
    </ligand>
</feature>
<proteinExistence type="inferred from homology"/>
<evidence type="ECO:0000256" key="10">
    <source>
        <dbReference type="ARBA" id="ARBA00022989"/>
    </source>
</evidence>
<dbReference type="Gene3D" id="3.90.550.10">
    <property type="entry name" value="Spore Coat Polysaccharide Biosynthesis Protein SpsA, Chain A"/>
    <property type="match status" value="1"/>
</dbReference>
<evidence type="ECO:0000256" key="16">
    <source>
        <dbReference type="PIRSR" id="PIRSR605027-1"/>
    </source>
</evidence>
<evidence type="ECO:0000256" key="6">
    <source>
        <dbReference type="ARBA" id="ARBA00022679"/>
    </source>
</evidence>
<dbReference type="CDD" id="cd00218">
    <property type="entry name" value="GlcAT-I"/>
    <property type="match status" value="1"/>
</dbReference>
<dbReference type="EC" id="2.4.1.135" evidence="5 19"/>
<comment type="similarity">
    <text evidence="4 19">Belongs to the glycosyltransferase 43 family.</text>
</comment>
<keyword evidence="9 19" id="KW-0735">Signal-anchor</keyword>
<comment type="cofactor">
    <cofactor evidence="1 17 19">
        <name>Mn(2+)</name>
        <dbReference type="ChEBI" id="CHEBI:29035"/>
    </cofactor>
</comment>
<evidence type="ECO:0000256" key="11">
    <source>
        <dbReference type="ARBA" id="ARBA00023034"/>
    </source>
</evidence>
<reference evidence="20" key="1">
    <citation type="submission" date="2015-11" db="EMBL/GenBank/DDBJ databases">
        <title>De novo transcriptome assembly of four potential Pierce s Disease insect vectors from Arizona vineyards.</title>
        <authorList>
            <person name="Tassone E.E."/>
        </authorList>
    </citation>
    <scope>NUCLEOTIDE SEQUENCE</scope>
</reference>
<evidence type="ECO:0000256" key="8">
    <source>
        <dbReference type="ARBA" id="ARBA00022723"/>
    </source>
</evidence>
<gene>
    <name evidence="20" type="ORF">g.17878</name>
</gene>
<sequence length="345" mass="40045">MYSTRTAPHKYQDSVQTLDMPIRKKIVLYILLLLLVLLWFIGVKNRDPNQYDNMKRTLEQYEYQLRESKEHMAETMKLLGRRDCVAWDPELPVIYAITPTFARPVQKAELTRLSHTLMLVQNLHWIVVEDSDHKTALVTNLLADTRLNFTHLNEPTPADWKHKPKEPNWVKPRGVMQRNRALAWLRDNLSPDTDKGVVYFMDDDNSYSLQIFSEMRFTKEVSVWPVGLVGGLLVEKPVVNQTTGRVVGWNSQWKPERPFPIDMAGFAINLQHLLRHPQVKFQLQVKGGWQESELLTHLTSKERLEPLADGCTKVYVWHTRTEAPKLVMEDKLIAKGKSSNKGIEV</sequence>
<evidence type="ECO:0000256" key="18">
    <source>
        <dbReference type="PIRSR" id="PIRSR605027-4"/>
    </source>
</evidence>
<dbReference type="UniPathway" id="UPA00378"/>
<protein>
    <recommendedName>
        <fullName evidence="5 19">Galactosylgalactosylxylosylprotein 3-beta-glucuronosyltransferase</fullName>
        <ecNumber evidence="5 19">2.4.1.135</ecNumber>
    </recommendedName>
</protein>
<keyword evidence="11 19" id="KW-0333">Golgi apparatus</keyword>
<dbReference type="InterPro" id="IPR005027">
    <property type="entry name" value="Glyco_trans_43"/>
</dbReference>
<dbReference type="PANTHER" id="PTHR10896:SF65">
    <property type="entry name" value="GALACTOSYLGALACTOSYLXYLOSYLPROTEIN 3-BETA-GLUCURONOSYLTRANSFERASE 3"/>
    <property type="match status" value="1"/>
</dbReference>
<keyword evidence="7 19" id="KW-0812">Transmembrane</keyword>
<evidence type="ECO:0000256" key="9">
    <source>
        <dbReference type="ARBA" id="ARBA00022968"/>
    </source>
</evidence>
<feature type="transmembrane region" description="Helical" evidence="19">
    <location>
        <begin position="26"/>
        <end position="43"/>
    </location>
</feature>
<keyword evidence="10 19" id="KW-1133">Transmembrane helix</keyword>
<evidence type="ECO:0000256" key="2">
    <source>
        <dbReference type="ARBA" id="ARBA00004323"/>
    </source>
</evidence>
<evidence type="ECO:0000313" key="20">
    <source>
        <dbReference type="EMBL" id="JAS40739.1"/>
    </source>
</evidence>
<evidence type="ECO:0000256" key="13">
    <source>
        <dbReference type="ARBA" id="ARBA00023180"/>
    </source>
</evidence>
<dbReference type="GO" id="GO:0005975">
    <property type="term" value="P:carbohydrate metabolic process"/>
    <property type="evidence" value="ECO:0007669"/>
    <property type="project" value="TreeGrafter"/>
</dbReference>
<comment type="pathway">
    <text evidence="3 19">Protein modification; protein glycosylation.</text>
</comment>
<organism evidence="20">
    <name type="scientific">Cuerna arida</name>
    <dbReference type="NCBI Taxonomy" id="1464854"/>
    <lineage>
        <taxon>Eukaryota</taxon>
        <taxon>Metazoa</taxon>
        <taxon>Ecdysozoa</taxon>
        <taxon>Arthropoda</taxon>
        <taxon>Hexapoda</taxon>
        <taxon>Insecta</taxon>
        <taxon>Pterygota</taxon>
        <taxon>Neoptera</taxon>
        <taxon>Paraneoptera</taxon>
        <taxon>Hemiptera</taxon>
        <taxon>Auchenorrhyncha</taxon>
        <taxon>Membracoidea</taxon>
        <taxon>Cicadellidae</taxon>
        <taxon>Cicadellinae</taxon>
        <taxon>Proconiini</taxon>
        <taxon>Cuerna</taxon>
    </lineage>
</organism>
<accession>A0A1B6ES19</accession>
<dbReference type="GO" id="GO:0015018">
    <property type="term" value="F:galactosylgalactosylxylosylprotein 3-beta-glucuronosyltransferase activity"/>
    <property type="evidence" value="ECO:0007669"/>
    <property type="project" value="UniProtKB-UniRule"/>
</dbReference>
<feature type="active site" description="Proton donor/acceptor" evidence="16">
    <location>
        <position position="291"/>
    </location>
</feature>
<evidence type="ECO:0000256" key="12">
    <source>
        <dbReference type="ARBA" id="ARBA00023136"/>
    </source>
</evidence>
<evidence type="ECO:0000256" key="14">
    <source>
        <dbReference type="ARBA" id="ARBA00023211"/>
    </source>
</evidence>
<dbReference type="PANTHER" id="PTHR10896">
    <property type="entry name" value="GALACTOSYLGALACTOSYLXYLOSYLPROTEIN 3-BETA-GLUCURONOSYLTRANSFERASE BETA-1,3-GLUCURONYLTRANSFERASE"/>
    <property type="match status" value="1"/>
</dbReference>
<evidence type="ECO:0000256" key="3">
    <source>
        <dbReference type="ARBA" id="ARBA00004922"/>
    </source>
</evidence>
<dbReference type="SUPFAM" id="SSF53448">
    <property type="entry name" value="Nucleotide-diphospho-sugar transferases"/>
    <property type="match status" value="1"/>
</dbReference>
<dbReference type="InterPro" id="IPR029044">
    <property type="entry name" value="Nucleotide-diphossugar_trans"/>
</dbReference>
<dbReference type="GO" id="GO:0050650">
    <property type="term" value="P:chondroitin sulfate proteoglycan biosynthetic process"/>
    <property type="evidence" value="ECO:0007669"/>
    <property type="project" value="TreeGrafter"/>
</dbReference>
<evidence type="ECO:0000256" key="19">
    <source>
        <dbReference type="RuleBase" id="RU363127"/>
    </source>
</evidence>
<keyword evidence="8 17" id="KW-0479">Metal-binding</keyword>
<keyword evidence="12 19" id="KW-0472">Membrane</keyword>
<evidence type="ECO:0000256" key="17">
    <source>
        <dbReference type="PIRSR" id="PIRSR605027-3"/>
    </source>
</evidence>
<feature type="site" description="Interaction with galactose moiety of substrate glycoprotein" evidence="18">
    <location>
        <position position="235"/>
    </location>
</feature>
<keyword evidence="13" id="KW-0325">Glycoprotein</keyword>
<keyword evidence="14 17" id="KW-0464">Manganese</keyword>
<comment type="catalytic activity">
    <reaction evidence="15 19">
        <text>3-O-(beta-D-galactosyl-(1-&gt;3)-beta-D-galactosyl-(1-&gt;4)-beta-D-xylosyl)-L-seryl-[protein] + UDP-alpha-D-glucuronate = 3-O-(beta-D-GlcA-(1-&gt;3)-beta-D-Gal-(1-&gt;3)-beta-D-Gal-(1-&gt;4)-beta-D-Xyl)-L-seryl-[protein] + UDP + H(+)</text>
        <dbReference type="Rhea" id="RHEA:24168"/>
        <dbReference type="Rhea" id="RHEA-COMP:12571"/>
        <dbReference type="Rhea" id="RHEA-COMP:12573"/>
        <dbReference type="ChEBI" id="CHEBI:15378"/>
        <dbReference type="ChEBI" id="CHEBI:58052"/>
        <dbReference type="ChEBI" id="CHEBI:58223"/>
        <dbReference type="ChEBI" id="CHEBI:132090"/>
        <dbReference type="ChEBI" id="CHEBI:132093"/>
        <dbReference type="EC" id="2.4.1.135"/>
    </reaction>
</comment>
<evidence type="ECO:0000256" key="5">
    <source>
        <dbReference type="ARBA" id="ARBA00012641"/>
    </source>
</evidence>
<evidence type="ECO:0000256" key="1">
    <source>
        <dbReference type="ARBA" id="ARBA00001936"/>
    </source>
</evidence>
<dbReference type="GO" id="GO:0046872">
    <property type="term" value="F:metal ion binding"/>
    <property type="evidence" value="ECO:0007669"/>
    <property type="project" value="UniProtKB-KW"/>
</dbReference>
<dbReference type="Pfam" id="PF03360">
    <property type="entry name" value="Glyco_transf_43"/>
    <property type="match status" value="1"/>
</dbReference>
<dbReference type="FunFam" id="3.90.550.10:FF:000044">
    <property type="entry name" value="Galactosylgalactosylxylosylprotein 3-beta-glucuronosyltransferase"/>
    <property type="match status" value="1"/>
</dbReference>
<evidence type="ECO:0000256" key="15">
    <source>
        <dbReference type="ARBA" id="ARBA00047979"/>
    </source>
</evidence>